<dbReference type="PANTHER" id="PTHR34396:SF25">
    <property type="entry name" value="BOUNDARY ELEMENT ASSOCIATED FACTOR"/>
    <property type="match status" value="1"/>
</dbReference>
<accession>A0A2N5S427</accession>
<dbReference type="Proteomes" id="UP000235392">
    <property type="component" value="Unassembled WGS sequence"/>
</dbReference>
<comment type="caution">
    <text evidence="7">The sequence shown here is derived from an EMBL/GenBank/DDBJ whole genome shotgun (WGS) entry which is preliminary data.</text>
</comment>
<dbReference type="Pfam" id="PF02892">
    <property type="entry name" value="zf-BED"/>
    <property type="match status" value="1"/>
</dbReference>
<dbReference type="SMART" id="SM00614">
    <property type="entry name" value="ZnF_BED"/>
    <property type="match status" value="1"/>
</dbReference>
<organism evidence="7 8">
    <name type="scientific">Puccinia coronata f. sp. avenae</name>
    <dbReference type="NCBI Taxonomy" id="200324"/>
    <lineage>
        <taxon>Eukaryota</taxon>
        <taxon>Fungi</taxon>
        <taxon>Dikarya</taxon>
        <taxon>Basidiomycota</taxon>
        <taxon>Pucciniomycotina</taxon>
        <taxon>Pucciniomycetes</taxon>
        <taxon>Pucciniales</taxon>
        <taxon>Pucciniaceae</taxon>
        <taxon>Puccinia</taxon>
    </lineage>
</organism>
<evidence type="ECO:0000313" key="8">
    <source>
        <dbReference type="Proteomes" id="UP000235392"/>
    </source>
</evidence>
<feature type="region of interest" description="Disordered" evidence="5">
    <location>
        <begin position="1"/>
        <end position="143"/>
    </location>
</feature>
<reference evidence="7 8" key="1">
    <citation type="submission" date="2017-11" db="EMBL/GenBank/DDBJ databases">
        <title>De novo assembly and phasing of dikaryotic genomes from two isolates of Puccinia coronata f. sp. avenae, the causal agent of oat crown rust.</title>
        <authorList>
            <person name="Miller M.E."/>
            <person name="Zhang Y."/>
            <person name="Omidvar V."/>
            <person name="Sperschneider J."/>
            <person name="Schwessinger B."/>
            <person name="Raley C."/>
            <person name="Palmer J.M."/>
            <person name="Garnica D."/>
            <person name="Upadhyaya N."/>
            <person name="Rathjen J."/>
            <person name="Taylor J.M."/>
            <person name="Park R.F."/>
            <person name="Dodds P.N."/>
            <person name="Hirsch C.D."/>
            <person name="Kianian S.F."/>
            <person name="Figueroa M."/>
        </authorList>
    </citation>
    <scope>NUCLEOTIDE SEQUENCE [LARGE SCALE GENOMIC DNA]</scope>
    <source>
        <strain evidence="7">12SD80</strain>
    </source>
</reference>
<feature type="compositionally biased region" description="Polar residues" evidence="5">
    <location>
        <begin position="1"/>
        <end position="21"/>
    </location>
</feature>
<keyword evidence="1" id="KW-0479">Metal-binding</keyword>
<dbReference type="PANTHER" id="PTHR34396">
    <property type="entry name" value="OS03G0264950 PROTEIN-RELATED"/>
    <property type="match status" value="1"/>
</dbReference>
<keyword evidence="2 4" id="KW-0863">Zinc-finger</keyword>
<feature type="compositionally biased region" description="Low complexity" evidence="5">
    <location>
        <begin position="43"/>
        <end position="54"/>
    </location>
</feature>
<evidence type="ECO:0000256" key="3">
    <source>
        <dbReference type="ARBA" id="ARBA00022833"/>
    </source>
</evidence>
<feature type="domain" description="BED-type" evidence="6">
    <location>
        <begin position="140"/>
        <end position="200"/>
    </location>
</feature>
<dbReference type="AlphaFoldDB" id="A0A2N5S427"/>
<dbReference type="InterPro" id="IPR053031">
    <property type="entry name" value="Cuticle_assoc_protein"/>
</dbReference>
<dbReference type="PROSITE" id="PS50808">
    <property type="entry name" value="ZF_BED"/>
    <property type="match status" value="1"/>
</dbReference>
<feature type="compositionally biased region" description="Polar residues" evidence="5">
    <location>
        <begin position="120"/>
        <end position="133"/>
    </location>
</feature>
<dbReference type="GO" id="GO:0006357">
    <property type="term" value="P:regulation of transcription by RNA polymerase II"/>
    <property type="evidence" value="ECO:0007669"/>
    <property type="project" value="TreeGrafter"/>
</dbReference>
<evidence type="ECO:0000259" key="6">
    <source>
        <dbReference type="PROSITE" id="PS50808"/>
    </source>
</evidence>
<dbReference type="EMBL" id="PGCI01001094">
    <property type="protein sequence ID" value="PLW07961.1"/>
    <property type="molecule type" value="Genomic_DNA"/>
</dbReference>
<dbReference type="SUPFAM" id="SSF57667">
    <property type="entry name" value="beta-beta-alpha zinc fingers"/>
    <property type="match status" value="1"/>
</dbReference>
<evidence type="ECO:0000256" key="2">
    <source>
        <dbReference type="ARBA" id="ARBA00022771"/>
    </source>
</evidence>
<protein>
    <recommendedName>
        <fullName evidence="6">BED-type domain-containing protein</fullName>
    </recommendedName>
</protein>
<evidence type="ECO:0000313" key="7">
    <source>
        <dbReference type="EMBL" id="PLW07961.1"/>
    </source>
</evidence>
<dbReference type="GO" id="GO:0005634">
    <property type="term" value="C:nucleus"/>
    <property type="evidence" value="ECO:0007669"/>
    <property type="project" value="TreeGrafter"/>
</dbReference>
<gene>
    <name evidence="7" type="ORF">PCASD_24158</name>
</gene>
<proteinExistence type="predicted"/>
<evidence type="ECO:0000256" key="4">
    <source>
        <dbReference type="PROSITE-ProRule" id="PRU00027"/>
    </source>
</evidence>
<evidence type="ECO:0000256" key="5">
    <source>
        <dbReference type="SAM" id="MobiDB-lite"/>
    </source>
</evidence>
<name>A0A2N5S427_9BASI</name>
<feature type="compositionally biased region" description="Polar residues" evidence="5">
    <location>
        <begin position="103"/>
        <end position="112"/>
    </location>
</feature>
<sequence>MPPNKPRTTWSSQGSTSTLLVSQKLRAIKESNYIPQRQDLPASSSKSNSDSNVSEAQEDAPETPKSNQKSRRKKKVAPATASALTLETKPAATAENSEREPPSTVQSDTGTGRNKDAETIKQTQPDISSTQEEQPAKKRKTTSDVWTHFTKTVISPKDGKPKDVKATCNYCKAVLEGKSINGTNHLWRHLDQCASYITKNKQSLLKLVANEGGSQAASWVFCQQTSCKILIKMIIAHKHPFTFVKQPLFKAFVGSLQP</sequence>
<dbReference type="GO" id="GO:0008270">
    <property type="term" value="F:zinc ion binding"/>
    <property type="evidence" value="ECO:0007669"/>
    <property type="project" value="UniProtKB-KW"/>
</dbReference>
<dbReference type="InterPro" id="IPR003656">
    <property type="entry name" value="Znf_BED"/>
</dbReference>
<dbReference type="InterPro" id="IPR036236">
    <property type="entry name" value="Znf_C2H2_sf"/>
</dbReference>
<dbReference type="GO" id="GO:1990837">
    <property type="term" value="F:sequence-specific double-stranded DNA binding"/>
    <property type="evidence" value="ECO:0007669"/>
    <property type="project" value="TreeGrafter"/>
</dbReference>
<evidence type="ECO:0000256" key="1">
    <source>
        <dbReference type="ARBA" id="ARBA00022723"/>
    </source>
</evidence>
<keyword evidence="3" id="KW-0862">Zinc</keyword>